<comment type="subcellular location">
    <subcellularLocation>
        <location evidence="1">Endoplasmic reticulum lumen</location>
    </subcellularLocation>
</comment>
<dbReference type="Gene3D" id="1.25.40.10">
    <property type="entry name" value="Tetratricopeptide repeat domain"/>
    <property type="match status" value="1"/>
</dbReference>
<feature type="region of interest" description="Disordered" evidence="8">
    <location>
        <begin position="483"/>
        <end position="520"/>
    </location>
</feature>
<dbReference type="CDD" id="cd06257">
    <property type="entry name" value="DnaJ"/>
    <property type="match status" value="1"/>
</dbReference>
<dbReference type="SUPFAM" id="SSF48452">
    <property type="entry name" value="TPR-like"/>
    <property type="match status" value="1"/>
</dbReference>
<dbReference type="GO" id="GO:0005788">
    <property type="term" value="C:endoplasmic reticulum lumen"/>
    <property type="evidence" value="ECO:0007669"/>
    <property type="project" value="UniProtKB-SubCell"/>
</dbReference>
<evidence type="ECO:0000313" key="12">
    <source>
        <dbReference type="Proteomes" id="UP000279259"/>
    </source>
</evidence>
<dbReference type="SUPFAM" id="SSF46565">
    <property type="entry name" value="Chaperone J-domain"/>
    <property type="match status" value="1"/>
</dbReference>
<keyword evidence="4 7" id="KW-0802">TPR repeat</keyword>
<keyword evidence="12" id="KW-1185">Reference proteome</keyword>
<organism evidence="11 12">
    <name type="scientific">Saitozyma podzolica</name>
    <dbReference type="NCBI Taxonomy" id="1890683"/>
    <lineage>
        <taxon>Eukaryota</taxon>
        <taxon>Fungi</taxon>
        <taxon>Dikarya</taxon>
        <taxon>Basidiomycota</taxon>
        <taxon>Agaricomycotina</taxon>
        <taxon>Tremellomycetes</taxon>
        <taxon>Tremellales</taxon>
        <taxon>Trimorphomycetaceae</taxon>
        <taxon>Saitozyma</taxon>
    </lineage>
</organism>
<dbReference type="InterPro" id="IPR051727">
    <property type="entry name" value="DnaJ_C3_Co-chaperones"/>
</dbReference>
<protein>
    <recommendedName>
        <fullName evidence="6">Tetratricopeptide repeat and J domain-containing co-chaperone DNJ1</fullName>
    </recommendedName>
</protein>
<dbReference type="Gene3D" id="1.10.287.110">
    <property type="entry name" value="DnaJ domain"/>
    <property type="match status" value="1"/>
</dbReference>
<feature type="signal peptide" evidence="9">
    <location>
        <begin position="1"/>
        <end position="25"/>
    </location>
</feature>
<keyword evidence="3" id="KW-0677">Repeat</keyword>
<dbReference type="PRINTS" id="PR00625">
    <property type="entry name" value="JDOMAIN"/>
</dbReference>
<evidence type="ECO:0000256" key="9">
    <source>
        <dbReference type="SAM" id="SignalP"/>
    </source>
</evidence>
<dbReference type="SMART" id="SM00271">
    <property type="entry name" value="DnaJ"/>
    <property type="match status" value="1"/>
</dbReference>
<dbReference type="OrthoDB" id="1726119at2759"/>
<dbReference type="FunFam" id="1.25.40.10:FF:000224">
    <property type="entry name" value="DnaJ and TPR domain protein"/>
    <property type="match status" value="1"/>
</dbReference>
<dbReference type="AlphaFoldDB" id="A0A427YG20"/>
<gene>
    <name evidence="11" type="ORF">EHS25_001448</name>
</gene>
<keyword evidence="5" id="KW-0256">Endoplasmic reticulum</keyword>
<evidence type="ECO:0000259" key="10">
    <source>
        <dbReference type="PROSITE" id="PS50076"/>
    </source>
</evidence>
<evidence type="ECO:0000256" key="3">
    <source>
        <dbReference type="ARBA" id="ARBA00022737"/>
    </source>
</evidence>
<evidence type="ECO:0000256" key="7">
    <source>
        <dbReference type="PROSITE-ProRule" id="PRU00339"/>
    </source>
</evidence>
<evidence type="ECO:0000256" key="1">
    <source>
        <dbReference type="ARBA" id="ARBA00004319"/>
    </source>
</evidence>
<comment type="caution">
    <text evidence="11">The sequence shown here is derived from an EMBL/GenBank/DDBJ whole genome shotgun (WGS) entry which is preliminary data.</text>
</comment>
<dbReference type="InterPro" id="IPR019734">
    <property type="entry name" value="TPR_rpt"/>
</dbReference>
<dbReference type="InterPro" id="IPR036869">
    <property type="entry name" value="J_dom_sf"/>
</dbReference>
<dbReference type="GO" id="GO:0051787">
    <property type="term" value="F:misfolded protein binding"/>
    <property type="evidence" value="ECO:0007669"/>
    <property type="project" value="TreeGrafter"/>
</dbReference>
<dbReference type="EMBL" id="RSCD01000011">
    <property type="protein sequence ID" value="RSH90115.1"/>
    <property type="molecule type" value="Genomic_DNA"/>
</dbReference>
<dbReference type="PROSITE" id="PS50076">
    <property type="entry name" value="DNAJ_2"/>
    <property type="match status" value="1"/>
</dbReference>
<evidence type="ECO:0000256" key="4">
    <source>
        <dbReference type="ARBA" id="ARBA00022803"/>
    </source>
</evidence>
<accession>A0A427YG20</accession>
<dbReference type="PROSITE" id="PS50005">
    <property type="entry name" value="TPR"/>
    <property type="match status" value="1"/>
</dbReference>
<feature type="domain" description="J" evidence="10">
    <location>
        <begin position="428"/>
        <end position="489"/>
    </location>
</feature>
<dbReference type="PANTHER" id="PTHR44140">
    <property type="entry name" value="LD25575P"/>
    <property type="match status" value="1"/>
</dbReference>
<dbReference type="Pfam" id="PF00226">
    <property type="entry name" value="DnaJ"/>
    <property type="match status" value="1"/>
</dbReference>
<dbReference type="Pfam" id="PF13432">
    <property type="entry name" value="TPR_16"/>
    <property type="match status" value="1"/>
</dbReference>
<dbReference type="STRING" id="1890683.A0A427YG20"/>
<dbReference type="PANTHER" id="PTHR44140:SF2">
    <property type="entry name" value="LD25575P"/>
    <property type="match status" value="1"/>
</dbReference>
<evidence type="ECO:0000256" key="8">
    <source>
        <dbReference type="SAM" id="MobiDB-lite"/>
    </source>
</evidence>
<dbReference type="InterPro" id="IPR001623">
    <property type="entry name" value="DnaJ_domain"/>
</dbReference>
<dbReference type="FunFam" id="1.10.287.110:FF:000089">
    <property type="entry name" value="Related to DnaJ homolog subfamily C member 3"/>
    <property type="match status" value="1"/>
</dbReference>
<dbReference type="SMART" id="SM00028">
    <property type="entry name" value="TPR"/>
    <property type="match status" value="4"/>
</dbReference>
<dbReference type="InterPro" id="IPR011990">
    <property type="entry name" value="TPR-like_helical_dom_sf"/>
</dbReference>
<reference evidence="11 12" key="1">
    <citation type="submission" date="2018-11" db="EMBL/GenBank/DDBJ databases">
        <title>Genome sequence of Saitozyma podzolica DSM 27192.</title>
        <authorList>
            <person name="Aliyu H."/>
            <person name="Gorte O."/>
            <person name="Ochsenreither K."/>
        </authorList>
    </citation>
    <scope>NUCLEOTIDE SEQUENCE [LARGE SCALE GENOMIC DNA]</scope>
    <source>
        <strain evidence="11 12">DSM 27192</strain>
    </source>
</reference>
<keyword evidence="2 9" id="KW-0732">Signal</keyword>
<evidence type="ECO:0000256" key="5">
    <source>
        <dbReference type="ARBA" id="ARBA00022824"/>
    </source>
</evidence>
<sequence>MRVTPLLTLPVLLLSLGPLAPSAFAESSRTAQQAVQDANRLLAEGSYLDASRAYTEAIDLDPSSYVNYYKRATAYLSLGRHSAALDDFDRILQLNPAFVQAHLQKAKILAKEGDFSAAQSELQAYGKSKKDVEAEELAEAVKVAAAASAAAHKAEKSRKWDGCVEHATKALETGPNSAELRELRVRCATELGDVEAVYGDLSRLATLNPSALDLPLRLSHIAYFLLGSPTAMNHIKQCLHYDPDSKSCKRVHKLLRSLEKDTAKARNFVEGSSWRQAIKVLDGDDGLLARFEKALDEASQSQDGVMYLPKQFHPKTKSQTRLDLYTMACKAAVGANELRKDKGMRWCDEVLAMDEGNADALAAQGERLMKEEKWEEALRVLERAFENSGRRQDVSGVRRGGKEDAEPAQIMQRLQKAQRLLKVSKQKDYYKVLGVPRDADERTIKKAFRTAAKTNHPDVGGSEEKMAAINEAYEVLSDSELRQRYDNGDDPNDPSGGQQHNPFAHHGGGMPFQFFQQGGGSQVEAVGSQAGWRTKVPFPVGRLKKDLHAWFFSRDLVMLDASLRPASTS</sequence>
<feature type="repeat" description="TPR" evidence="7">
    <location>
        <begin position="65"/>
        <end position="98"/>
    </location>
</feature>
<proteinExistence type="predicted"/>
<dbReference type="Proteomes" id="UP000279259">
    <property type="component" value="Unassembled WGS sequence"/>
</dbReference>
<dbReference type="GO" id="GO:0034975">
    <property type="term" value="P:protein folding in endoplasmic reticulum"/>
    <property type="evidence" value="ECO:0007669"/>
    <property type="project" value="TreeGrafter"/>
</dbReference>
<evidence type="ECO:0000256" key="6">
    <source>
        <dbReference type="ARBA" id="ARBA00073740"/>
    </source>
</evidence>
<evidence type="ECO:0000256" key="2">
    <source>
        <dbReference type="ARBA" id="ARBA00022729"/>
    </source>
</evidence>
<dbReference type="GO" id="GO:0051087">
    <property type="term" value="F:protein-folding chaperone binding"/>
    <property type="evidence" value="ECO:0007669"/>
    <property type="project" value="TreeGrafter"/>
</dbReference>
<evidence type="ECO:0000313" key="11">
    <source>
        <dbReference type="EMBL" id="RSH90115.1"/>
    </source>
</evidence>
<feature type="chain" id="PRO_5019232405" description="Tetratricopeptide repeat and J domain-containing co-chaperone DNJ1" evidence="9">
    <location>
        <begin position="26"/>
        <end position="569"/>
    </location>
</feature>
<name>A0A427YG20_9TREE</name>